<dbReference type="OrthoDB" id="9812787at2"/>
<dbReference type="SMART" id="SM00363">
    <property type="entry name" value="S4"/>
    <property type="match status" value="1"/>
</dbReference>
<dbReference type="InterPro" id="IPR012677">
    <property type="entry name" value="Nucleotide-bd_a/b_plait_sf"/>
</dbReference>
<keyword evidence="1" id="KW-0694">RNA-binding</keyword>
<dbReference type="STRING" id="1601833.SAMN05518684_102350"/>
<organism evidence="3 4">
    <name type="scientific">Salipaludibacillus aurantiacus</name>
    <dbReference type="NCBI Taxonomy" id="1601833"/>
    <lineage>
        <taxon>Bacteria</taxon>
        <taxon>Bacillati</taxon>
        <taxon>Bacillota</taxon>
        <taxon>Bacilli</taxon>
        <taxon>Bacillales</taxon>
        <taxon>Bacillaceae</taxon>
    </lineage>
</organism>
<feature type="domain" description="RNA-binding S4" evidence="2">
    <location>
        <begin position="181"/>
        <end position="238"/>
    </location>
</feature>
<dbReference type="InterPro" id="IPR036986">
    <property type="entry name" value="S4_RNA-bd_sf"/>
</dbReference>
<dbReference type="Gene3D" id="3.30.1370.160">
    <property type="match status" value="1"/>
</dbReference>
<protein>
    <submittedName>
        <fullName evidence="3">RNA-binding protein YlmH, contains S4-like domain</fullName>
    </submittedName>
</protein>
<accession>A0A1H9QU00</accession>
<dbReference type="Gene3D" id="3.30.70.330">
    <property type="match status" value="1"/>
</dbReference>
<dbReference type="InterPro" id="IPR048443">
    <property type="entry name" value="RqcP2_N"/>
</dbReference>
<name>A0A1H9QU00_9BACI</name>
<evidence type="ECO:0000256" key="1">
    <source>
        <dbReference type="PROSITE-ProRule" id="PRU00182"/>
    </source>
</evidence>
<dbReference type="PANTHER" id="PTHR13633">
    <property type="entry name" value="MITOCHONDRIAL TRANSCRIPTION RESCUE FACTOR 1"/>
    <property type="match status" value="1"/>
</dbReference>
<dbReference type="EMBL" id="FOGT01000002">
    <property type="protein sequence ID" value="SER63339.1"/>
    <property type="molecule type" value="Genomic_DNA"/>
</dbReference>
<dbReference type="Pfam" id="PF17774">
    <property type="entry name" value="YlmH_RBD"/>
    <property type="match status" value="1"/>
</dbReference>
<evidence type="ECO:0000313" key="3">
    <source>
        <dbReference type="EMBL" id="SER63339.1"/>
    </source>
</evidence>
<dbReference type="RefSeq" id="WP_093047669.1">
    <property type="nucleotide sequence ID" value="NZ_FOGT01000002.1"/>
</dbReference>
<proteinExistence type="predicted"/>
<dbReference type="Pfam" id="PF01479">
    <property type="entry name" value="S4"/>
    <property type="match status" value="1"/>
</dbReference>
<dbReference type="CDD" id="cd00165">
    <property type="entry name" value="S4"/>
    <property type="match status" value="1"/>
</dbReference>
<dbReference type="Gene3D" id="3.10.290.10">
    <property type="entry name" value="RNA-binding S4 domain"/>
    <property type="match status" value="1"/>
</dbReference>
<evidence type="ECO:0000259" key="2">
    <source>
        <dbReference type="SMART" id="SM00363"/>
    </source>
</evidence>
<dbReference type="PROSITE" id="PS50889">
    <property type="entry name" value="S4"/>
    <property type="match status" value="1"/>
</dbReference>
<dbReference type="PANTHER" id="PTHR13633:SF3">
    <property type="entry name" value="MITOCHONDRIAL TRANSCRIPTION RESCUE FACTOR 1"/>
    <property type="match status" value="1"/>
</dbReference>
<reference evidence="4" key="1">
    <citation type="submission" date="2016-10" db="EMBL/GenBank/DDBJ databases">
        <authorList>
            <person name="Varghese N."/>
            <person name="Submissions S."/>
        </authorList>
    </citation>
    <scope>NUCLEOTIDE SEQUENCE [LARGE SCALE GENOMIC DNA]</scope>
    <source>
        <strain evidence="4">S9</strain>
    </source>
</reference>
<gene>
    <name evidence="3" type="ORF">SAMN05518684_102350</name>
</gene>
<dbReference type="AlphaFoldDB" id="A0A1H9QU00"/>
<dbReference type="Pfam" id="PF21278">
    <property type="entry name" value="YlmH_1st"/>
    <property type="match status" value="1"/>
</dbReference>
<dbReference type="Proteomes" id="UP000198571">
    <property type="component" value="Unassembled WGS sequence"/>
</dbReference>
<dbReference type="SUPFAM" id="SSF55174">
    <property type="entry name" value="Alpha-L RNA-binding motif"/>
    <property type="match status" value="1"/>
</dbReference>
<sequence length="257" mass="29446">MSLYEHFRKDEHSFVDQVIDWKQTAEVEYRAKLTDFLDPRQQQIIKQIVGNSEEVKVDFQGGHDATERKRALFYPDYLVPEKEDFQISLFEIEYPGKFVTLEHRHVLGALMSLGLKREKFGDIITDNSRFQLIVAEEVADYIKVNFQSAGKAKIKLKPLEEEDLLVQVKSLEEKFITVSSMRLDTVIAEAFNLSRAKVKPLVTGEKVKVDWKVVDDPSYPLAKGDVLSVRGAGRCEILEMDGQTKKGKHRLIIGFPS</sequence>
<dbReference type="InterPro" id="IPR002942">
    <property type="entry name" value="S4_RNA-bd"/>
</dbReference>
<keyword evidence="4" id="KW-1185">Reference proteome</keyword>
<dbReference type="InterPro" id="IPR040591">
    <property type="entry name" value="RqcP2_RBD"/>
</dbReference>
<dbReference type="GO" id="GO:0003723">
    <property type="term" value="F:RNA binding"/>
    <property type="evidence" value="ECO:0007669"/>
    <property type="project" value="UniProtKB-KW"/>
</dbReference>
<evidence type="ECO:0000313" key="4">
    <source>
        <dbReference type="Proteomes" id="UP000198571"/>
    </source>
</evidence>